<dbReference type="PANTHER" id="PTHR36833">
    <property type="entry name" value="SLR0610 PROTEIN-RELATED"/>
    <property type="match status" value="1"/>
</dbReference>
<feature type="transmembrane region" description="Helical" evidence="1">
    <location>
        <begin position="147"/>
        <end position="173"/>
    </location>
</feature>
<dbReference type="Proteomes" id="UP000075420">
    <property type="component" value="Unassembled WGS sequence"/>
</dbReference>
<feature type="transmembrane region" description="Helical" evidence="1">
    <location>
        <begin position="237"/>
        <end position="256"/>
    </location>
</feature>
<organism evidence="2 3">
    <name type="scientific">Sorangium cellulosum</name>
    <name type="common">Polyangium cellulosum</name>
    <dbReference type="NCBI Taxonomy" id="56"/>
    <lineage>
        <taxon>Bacteria</taxon>
        <taxon>Pseudomonadati</taxon>
        <taxon>Myxococcota</taxon>
        <taxon>Polyangia</taxon>
        <taxon>Polyangiales</taxon>
        <taxon>Polyangiaceae</taxon>
        <taxon>Sorangium</taxon>
    </lineage>
</organism>
<feature type="transmembrane region" description="Helical" evidence="1">
    <location>
        <begin position="60"/>
        <end position="77"/>
    </location>
</feature>
<keyword evidence="1" id="KW-0472">Membrane</keyword>
<evidence type="ECO:0000256" key="1">
    <source>
        <dbReference type="SAM" id="Phobius"/>
    </source>
</evidence>
<dbReference type="Pfam" id="PF06182">
    <property type="entry name" value="ABC2_membrane_6"/>
    <property type="match status" value="1"/>
</dbReference>
<dbReference type="InterPro" id="IPR010390">
    <property type="entry name" value="ABC-2_transporter-like"/>
</dbReference>
<name>A0A150P488_SORCE</name>
<protein>
    <submittedName>
        <fullName evidence="2">ABC transporter permease</fullName>
    </submittedName>
</protein>
<proteinExistence type="predicted"/>
<feature type="transmembrane region" description="Helical" evidence="1">
    <location>
        <begin position="27"/>
        <end position="48"/>
    </location>
</feature>
<dbReference type="PANTHER" id="PTHR36833:SF1">
    <property type="entry name" value="INTEGRAL MEMBRANE TRANSPORT PROTEIN"/>
    <property type="match status" value="1"/>
</dbReference>
<dbReference type="EMBL" id="JELY01003181">
    <property type="protein sequence ID" value="KYF50467.1"/>
    <property type="molecule type" value="Genomic_DNA"/>
</dbReference>
<comment type="caution">
    <text evidence="2">The sequence shown here is derived from an EMBL/GenBank/DDBJ whole genome shotgun (WGS) entry which is preliminary data.</text>
</comment>
<dbReference type="AlphaFoldDB" id="A0A150P488"/>
<keyword evidence="1" id="KW-0812">Transmembrane</keyword>
<feature type="transmembrane region" description="Helical" evidence="1">
    <location>
        <begin position="123"/>
        <end position="141"/>
    </location>
</feature>
<reference evidence="2 3" key="1">
    <citation type="submission" date="2014-02" db="EMBL/GenBank/DDBJ databases">
        <title>The small core and large imbalanced accessory genome model reveals a collaborative survival strategy of Sorangium cellulosum strains in nature.</title>
        <authorList>
            <person name="Han K."/>
            <person name="Peng R."/>
            <person name="Blom J."/>
            <person name="Li Y.-Z."/>
        </authorList>
    </citation>
    <scope>NUCLEOTIDE SEQUENCE [LARGE SCALE GENOMIC DNA]</scope>
    <source>
        <strain evidence="2 3">So0157-25</strain>
    </source>
</reference>
<evidence type="ECO:0000313" key="3">
    <source>
        <dbReference type="Proteomes" id="UP000075420"/>
    </source>
</evidence>
<gene>
    <name evidence="2" type="ORF">BE08_03600</name>
</gene>
<feature type="transmembrane region" description="Helical" evidence="1">
    <location>
        <begin position="206"/>
        <end position="225"/>
    </location>
</feature>
<sequence length="268" mass="29460">MSRDGMKLYLRLAAASLRSQMQYRASFAMLSAGQLITVGIELLGVWALFERFGAVRGWRFAEIALLFGLVNVSFALAESFGRGFETFSTTVKSGDFDRILLRPRSTAFQVATRELQLLRVGRLAVGLVTLAWAAGALEVGWTAAKAALLAGAIAGGACVFYGLLVLQATLCFWTVESLEIMNTVTYGGTEAAQYPLTLYRDWFRRFFTFVVPLAFVSYIPAGALLERPTVPALPEAARWASPLVGVVFLLVSLRVWRFGERRYQSTGS</sequence>
<evidence type="ECO:0000313" key="2">
    <source>
        <dbReference type="EMBL" id="KYF50467.1"/>
    </source>
</evidence>
<accession>A0A150P488</accession>
<keyword evidence="1" id="KW-1133">Transmembrane helix</keyword>